<reference evidence="10" key="1">
    <citation type="submission" date="2020-07" db="EMBL/GenBank/DDBJ databases">
        <title>Vallitalea pronyensis genome.</title>
        <authorList>
            <person name="Postec A."/>
        </authorList>
    </citation>
    <scope>NUCLEOTIDE SEQUENCE</scope>
    <source>
        <strain evidence="10">FatNI3</strain>
    </source>
</reference>
<keyword evidence="5" id="KW-0808">Transferase</keyword>
<dbReference type="SUPFAM" id="SSF55874">
    <property type="entry name" value="ATPase domain of HSP90 chaperone/DNA topoisomerase II/histidine kinase"/>
    <property type="match status" value="1"/>
</dbReference>
<dbReference type="SMART" id="SM00387">
    <property type="entry name" value="HATPase_c"/>
    <property type="match status" value="1"/>
</dbReference>
<sequence length="600" mass="69722">MLKKLSVRNQLILFLLVTIILVLVMQIYSYFRGEKIIQHNVETYTHNVMTQMSNNVNTVLARIKKSNVSILSNTYIQDFLQEKNPSEKIELDNYIAKFLYPMLNANKDIASILLVDEDGKFYRYVYNEEYVPEIVIYQKLVKKYRINDQHHAKRFFSTPMTFGDDIYYCYVAPVYIFDTNKTRKKIGDSIIVINATHWKHYFNDILFAPDYQLLIVDENNQLVFSNGTDDNEDMDIPYITSQLADDDRLVRTVYHDKNIILNSQSIEETGWKIISLIYSDTLFQSLRKDSILQLTLGIGLFFLLLIIGITIIRNFTKPINEVLRTIKMIGKGKTKKKIVVKPNNEIKIIADAINHMMDNIRTMQTKIFNTQQELYEMELKKKFSEIQYKQAELSALQSQINPHFLYNTLDCIKSIGLVYDIEEIVQISSSMSDIFRYSIKGKELVTIEEEIACISNYLQIMSIRFMEKFTYTMNMDDQLYPCKIIKMILQPIVENSIFHGLEPKKGHGHLQIKGKLDNDIVTFTISDNGIGMKEEELKKLIDYMDSYYASNDMYVENTGGLGVANINKRIKTFFGDAYGVWITSTKDIGTTVTVLLPKQM</sequence>
<protein>
    <recommendedName>
        <fullName evidence="3">histidine kinase</fullName>
        <ecNumber evidence="3">2.7.13.3</ecNumber>
    </recommendedName>
</protein>
<evidence type="ECO:0000256" key="2">
    <source>
        <dbReference type="ARBA" id="ARBA00004370"/>
    </source>
</evidence>
<dbReference type="Pfam" id="PF06580">
    <property type="entry name" value="His_kinase"/>
    <property type="match status" value="1"/>
</dbReference>
<accession>A0A8J8MH08</accession>
<dbReference type="Gene3D" id="6.10.340.10">
    <property type="match status" value="1"/>
</dbReference>
<evidence type="ECO:0000256" key="5">
    <source>
        <dbReference type="ARBA" id="ARBA00022679"/>
    </source>
</evidence>
<feature type="transmembrane region" description="Helical" evidence="8">
    <location>
        <begin position="12"/>
        <end position="31"/>
    </location>
</feature>
<dbReference type="InterPro" id="IPR010559">
    <property type="entry name" value="Sig_transdc_His_kin_internal"/>
</dbReference>
<dbReference type="SUPFAM" id="SSF158472">
    <property type="entry name" value="HAMP domain-like"/>
    <property type="match status" value="1"/>
</dbReference>
<keyword evidence="8" id="KW-0812">Transmembrane</keyword>
<evidence type="ECO:0000256" key="6">
    <source>
        <dbReference type="ARBA" id="ARBA00022777"/>
    </source>
</evidence>
<dbReference type="RefSeq" id="WP_212697116.1">
    <property type="nucleotide sequence ID" value="NZ_CP058649.1"/>
</dbReference>
<name>A0A8J8MH08_9FIRM</name>
<evidence type="ECO:0000256" key="8">
    <source>
        <dbReference type="SAM" id="Phobius"/>
    </source>
</evidence>
<dbReference type="GO" id="GO:0016020">
    <property type="term" value="C:membrane"/>
    <property type="evidence" value="ECO:0007669"/>
    <property type="project" value="UniProtKB-SubCell"/>
</dbReference>
<dbReference type="InterPro" id="IPR036890">
    <property type="entry name" value="HATPase_C_sf"/>
</dbReference>
<dbReference type="EMBL" id="CP058649">
    <property type="protein sequence ID" value="QUI21647.1"/>
    <property type="molecule type" value="Genomic_DNA"/>
</dbReference>
<dbReference type="InterPro" id="IPR050640">
    <property type="entry name" value="Bact_2-comp_sensor_kinase"/>
</dbReference>
<dbReference type="EC" id="2.7.13.3" evidence="3"/>
<comment type="subcellular location">
    <subcellularLocation>
        <location evidence="2">Membrane</location>
    </subcellularLocation>
</comment>
<dbReference type="InterPro" id="IPR003660">
    <property type="entry name" value="HAMP_dom"/>
</dbReference>
<evidence type="ECO:0000256" key="3">
    <source>
        <dbReference type="ARBA" id="ARBA00012438"/>
    </source>
</evidence>
<dbReference type="Pfam" id="PF02518">
    <property type="entry name" value="HATPase_c"/>
    <property type="match status" value="1"/>
</dbReference>
<evidence type="ECO:0000259" key="9">
    <source>
        <dbReference type="PROSITE" id="PS50885"/>
    </source>
</evidence>
<dbReference type="Gene3D" id="3.30.565.10">
    <property type="entry name" value="Histidine kinase-like ATPase, C-terminal domain"/>
    <property type="match status" value="1"/>
</dbReference>
<evidence type="ECO:0000256" key="1">
    <source>
        <dbReference type="ARBA" id="ARBA00000085"/>
    </source>
</evidence>
<keyword evidence="11" id="KW-1185">Reference proteome</keyword>
<evidence type="ECO:0000256" key="7">
    <source>
        <dbReference type="ARBA" id="ARBA00023012"/>
    </source>
</evidence>
<organism evidence="10 11">
    <name type="scientific">Vallitalea pronyensis</name>
    <dbReference type="NCBI Taxonomy" id="1348613"/>
    <lineage>
        <taxon>Bacteria</taxon>
        <taxon>Bacillati</taxon>
        <taxon>Bacillota</taxon>
        <taxon>Clostridia</taxon>
        <taxon>Lachnospirales</taxon>
        <taxon>Vallitaleaceae</taxon>
        <taxon>Vallitalea</taxon>
    </lineage>
</organism>
<keyword evidence="7" id="KW-0902">Two-component regulatory system</keyword>
<dbReference type="InterPro" id="IPR004358">
    <property type="entry name" value="Sig_transdc_His_kin-like_C"/>
</dbReference>
<keyword evidence="6 10" id="KW-0418">Kinase</keyword>
<dbReference type="PANTHER" id="PTHR34220">
    <property type="entry name" value="SENSOR HISTIDINE KINASE YPDA"/>
    <property type="match status" value="1"/>
</dbReference>
<dbReference type="Proteomes" id="UP000683246">
    <property type="component" value="Chromosome"/>
</dbReference>
<comment type="catalytic activity">
    <reaction evidence="1">
        <text>ATP + protein L-histidine = ADP + protein N-phospho-L-histidine.</text>
        <dbReference type="EC" id="2.7.13.3"/>
    </reaction>
</comment>
<dbReference type="PRINTS" id="PR00344">
    <property type="entry name" value="BCTRLSENSOR"/>
</dbReference>
<dbReference type="GO" id="GO:0000155">
    <property type="term" value="F:phosphorelay sensor kinase activity"/>
    <property type="evidence" value="ECO:0007669"/>
    <property type="project" value="InterPro"/>
</dbReference>
<keyword evidence="8" id="KW-0472">Membrane</keyword>
<dbReference type="SMART" id="SM00304">
    <property type="entry name" value="HAMP"/>
    <property type="match status" value="1"/>
</dbReference>
<keyword evidence="8" id="KW-1133">Transmembrane helix</keyword>
<evidence type="ECO:0000256" key="4">
    <source>
        <dbReference type="ARBA" id="ARBA00022553"/>
    </source>
</evidence>
<dbReference type="InterPro" id="IPR003594">
    <property type="entry name" value="HATPase_dom"/>
</dbReference>
<dbReference type="PROSITE" id="PS50885">
    <property type="entry name" value="HAMP"/>
    <property type="match status" value="1"/>
</dbReference>
<proteinExistence type="predicted"/>
<dbReference type="Pfam" id="PF00672">
    <property type="entry name" value="HAMP"/>
    <property type="match status" value="1"/>
</dbReference>
<dbReference type="AlphaFoldDB" id="A0A8J8MH08"/>
<evidence type="ECO:0000313" key="10">
    <source>
        <dbReference type="EMBL" id="QUI21647.1"/>
    </source>
</evidence>
<feature type="transmembrane region" description="Helical" evidence="8">
    <location>
        <begin position="291"/>
        <end position="312"/>
    </location>
</feature>
<evidence type="ECO:0000313" key="11">
    <source>
        <dbReference type="Proteomes" id="UP000683246"/>
    </source>
</evidence>
<gene>
    <name evidence="10" type="ORF">HZI73_04765</name>
</gene>
<dbReference type="PANTHER" id="PTHR34220:SF7">
    <property type="entry name" value="SENSOR HISTIDINE KINASE YPDA"/>
    <property type="match status" value="1"/>
</dbReference>
<feature type="domain" description="HAMP" evidence="9">
    <location>
        <begin position="313"/>
        <end position="365"/>
    </location>
</feature>
<dbReference type="KEGG" id="vpy:HZI73_04765"/>
<keyword evidence="4" id="KW-0597">Phosphoprotein</keyword>